<proteinExistence type="predicted"/>
<evidence type="ECO:0000256" key="1">
    <source>
        <dbReference type="SAM" id="Phobius"/>
    </source>
</evidence>
<dbReference type="EMBL" id="AY281354">
    <property type="protein sequence ID" value="AAP58535.1"/>
    <property type="molecule type" value="Genomic_DNA"/>
</dbReference>
<keyword evidence="1" id="KW-0812">Transmembrane</keyword>
<feature type="domain" description="DUF6311" evidence="2">
    <location>
        <begin position="34"/>
        <end position="354"/>
    </location>
</feature>
<feature type="transmembrane region" description="Helical" evidence="1">
    <location>
        <begin position="315"/>
        <end position="337"/>
    </location>
</feature>
<feature type="transmembrane region" description="Helical" evidence="1">
    <location>
        <begin position="159"/>
        <end position="179"/>
    </location>
</feature>
<feature type="transmembrane region" description="Helical" evidence="1">
    <location>
        <begin position="95"/>
        <end position="121"/>
    </location>
</feature>
<feature type="transmembrane region" description="Helical" evidence="1">
    <location>
        <begin position="269"/>
        <end position="289"/>
    </location>
</feature>
<feature type="transmembrane region" description="Helical" evidence="1">
    <location>
        <begin position="240"/>
        <end position="257"/>
    </location>
</feature>
<feature type="transmembrane region" description="Helical" evidence="1">
    <location>
        <begin position="349"/>
        <end position="368"/>
    </location>
</feature>
<evidence type="ECO:0000313" key="3">
    <source>
        <dbReference type="EMBL" id="AAP58535.1"/>
    </source>
</evidence>
<evidence type="ECO:0000259" key="2">
    <source>
        <dbReference type="Pfam" id="PF19830"/>
    </source>
</evidence>
<reference evidence="3" key="1">
    <citation type="journal article" date="2003" name="Mol. Microbiol.">
        <title>Acidobacteria form a coherent but highly diverse group within the bacterial domain: evidence from environmental genomics.</title>
        <authorList>
            <person name="Quaiser A."/>
            <person name="Ochsenreiter T."/>
            <person name="Lanz C."/>
            <person name="Schuster S.C."/>
            <person name="Treusch A.H."/>
            <person name="Eck J."/>
            <person name="Schleper C."/>
        </authorList>
    </citation>
    <scope>NUCLEOTIDE SEQUENCE</scope>
</reference>
<feature type="transmembrane region" description="Helical" evidence="1">
    <location>
        <begin position="34"/>
        <end position="54"/>
    </location>
</feature>
<keyword evidence="1" id="KW-0472">Membrane</keyword>
<dbReference type="InterPro" id="IPR046278">
    <property type="entry name" value="DUF6311"/>
</dbReference>
<keyword evidence="1" id="KW-1133">Transmembrane helix</keyword>
<organism evidence="3">
    <name type="scientific">uncultured Acidobacteriota bacterium</name>
    <dbReference type="NCBI Taxonomy" id="171953"/>
    <lineage>
        <taxon>Bacteria</taxon>
        <taxon>Pseudomonadati</taxon>
        <taxon>Acidobacteriota</taxon>
        <taxon>environmental samples</taxon>
    </lineage>
</organism>
<feature type="transmembrane region" description="Helical" evidence="1">
    <location>
        <begin position="60"/>
        <end position="83"/>
    </location>
</feature>
<feature type="transmembrane region" description="Helical" evidence="1">
    <location>
        <begin position="127"/>
        <end position="147"/>
    </location>
</feature>
<sequence>MEQFGRPIAIAVYSQPVTDIPGALLARVAGPVAAYNWVVLLSFPLSAAAAYLLARHLSLAPWPAAAAALAYAFSPFHLAHAAYHPHVAQTQWLPLYLLALWRCLDAASPLSVGLLAAASAGVTLSNFYGGLIAGVITPVAVACYWLVAPGTGVRPARNLAVTAGSLAAIAACGAGYGIYAAGAVVANPAAFAFPRGDLFRYSAKWWGYFVPPAASPWLGGIADRIWTSAGVHEGLLEQQVSLGWGVAALGVVALWCWTRRHAPRQPACLAYVPVLATIAVAALLCSLSPERTIGIFRFVRPSALLYDLLPMFRSYARFGMVVQLMAVLLAAIGVECLRRSGTLRARAAAVALAVIVAGEYAIAPWGMWRDVLPTSAHRWVMRQAAAVLALDCTPLDQESASVPWLTAGRVALLGATTPDCAEPRLAEKLAALGYTHIIVRTDTAAGGRLAHRVAAEGLQATGRFADARLLAVTSAVPAIYTAGVTGWSPREHDADRSWQWMGAAGEWSIVNTTGGAETALLEVEIAAFHRARSLEVRLDGELQQIVVVEPSRRVYRFGPLAVPAGRHSLAFRPSTAATVASDVQPGNDPRPLSFAFGSWRWRRSGPGS</sequence>
<accession>Q7X329</accession>
<protein>
    <recommendedName>
        <fullName evidence="2">DUF6311 domain-containing protein</fullName>
    </recommendedName>
</protein>
<dbReference type="Pfam" id="PF19830">
    <property type="entry name" value="DUF6311"/>
    <property type="match status" value="1"/>
</dbReference>
<dbReference type="AlphaFoldDB" id="Q7X329"/>
<name>Q7X329_9BACT</name>